<evidence type="ECO:0000313" key="2">
    <source>
        <dbReference type="Proteomes" id="UP000024635"/>
    </source>
</evidence>
<proteinExistence type="predicted"/>
<evidence type="ECO:0000313" key="1">
    <source>
        <dbReference type="EMBL" id="EYB87330.1"/>
    </source>
</evidence>
<comment type="caution">
    <text evidence="1">The sequence shown here is derived from an EMBL/GenBank/DDBJ whole genome shotgun (WGS) entry which is preliminary data.</text>
</comment>
<protein>
    <submittedName>
        <fullName evidence="1">Uncharacterized protein</fullName>
    </submittedName>
</protein>
<name>A0A016S9K3_9BILA</name>
<accession>A0A016S9K3</accession>
<organism evidence="1 2">
    <name type="scientific">Ancylostoma ceylanicum</name>
    <dbReference type="NCBI Taxonomy" id="53326"/>
    <lineage>
        <taxon>Eukaryota</taxon>
        <taxon>Metazoa</taxon>
        <taxon>Ecdysozoa</taxon>
        <taxon>Nematoda</taxon>
        <taxon>Chromadorea</taxon>
        <taxon>Rhabditida</taxon>
        <taxon>Rhabditina</taxon>
        <taxon>Rhabditomorpha</taxon>
        <taxon>Strongyloidea</taxon>
        <taxon>Ancylostomatidae</taxon>
        <taxon>Ancylostomatinae</taxon>
        <taxon>Ancylostoma</taxon>
    </lineage>
</organism>
<keyword evidence="2" id="KW-1185">Reference proteome</keyword>
<sequence length="87" mass="9543">MWRPPAIVAIATTTGEVWGYSKGVERICTLYSDLRGHPMEQVSASSSQTPLVPIYRPPGNGRLGWPGDVCVRTEPLTIAPHAPRQFL</sequence>
<reference evidence="2" key="1">
    <citation type="journal article" date="2015" name="Nat. Genet.">
        <title>The genome and transcriptome of the zoonotic hookworm Ancylostoma ceylanicum identify infection-specific gene families.</title>
        <authorList>
            <person name="Schwarz E.M."/>
            <person name="Hu Y."/>
            <person name="Antoshechkin I."/>
            <person name="Miller M.M."/>
            <person name="Sternberg P.W."/>
            <person name="Aroian R.V."/>
        </authorList>
    </citation>
    <scope>NUCLEOTIDE SEQUENCE</scope>
    <source>
        <strain evidence="2">HY135</strain>
    </source>
</reference>
<dbReference type="Proteomes" id="UP000024635">
    <property type="component" value="Unassembled WGS sequence"/>
</dbReference>
<dbReference type="AlphaFoldDB" id="A0A016S9K3"/>
<dbReference type="EMBL" id="JARK01001601">
    <property type="protein sequence ID" value="EYB87330.1"/>
    <property type="molecule type" value="Genomic_DNA"/>
</dbReference>
<gene>
    <name evidence="1" type="primary">Acey_s0265.g663</name>
    <name evidence="1" type="ORF">Y032_0265g663</name>
</gene>